<evidence type="ECO:0008006" key="3">
    <source>
        <dbReference type="Google" id="ProtNLM"/>
    </source>
</evidence>
<reference evidence="1 2" key="1">
    <citation type="submission" date="2019-06" db="EMBL/GenBank/DDBJ databases">
        <title>Whole genome shotgun sequence of Vibrio comitans NBRC 102076.</title>
        <authorList>
            <person name="Hosoyama A."/>
            <person name="Uohara A."/>
            <person name="Ohji S."/>
            <person name="Ichikawa N."/>
        </authorList>
    </citation>
    <scope>NUCLEOTIDE SEQUENCE [LARGE SCALE GENOMIC DNA]</scope>
    <source>
        <strain evidence="1 2">NBRC 102076</strain>
    </source>
</reference>
<proteinExistence type="predicted"/>
<sequence length="422" mass="46481">MRQLKSIAAVGGAVALIGIWPLAVGHIGQTIVTDGIQNFDNQDIKVELEEYDRGYLSSVAKTLVTVTDPQAVAQLNAYGWPTQYELVHHINHGMLSLSGETFYAQMPELKLLTKTQLNGNTEFSTNLKAQQFQIGGSEPMTALLGALDIEGSVSVLGELEYQLTMPSLEFDYESGAMIRFDGLTSSGEGKVEQGLWMGEQTLSLDSFVVNDYEGVNLVEMGGLSYQFQTSQDETAQTLQGDYQLTLQEFKNHDGEAKNLSLSFTAGGFDKSAFLDLSEMYQNSPVWTEQDTAKALPKVDELLAKGFFMSLNKFSVDVDEGHFESNWNMNLPSGEANSSKDFLQLIELLQGDMNAFVSSDLVMAYPFIQENLDELLIMEVASQTDNGYSMALQLKDGKILFSNGKEVPVISLLLPMLMPQQAQ</sequence>
<gene>
    <name evidence="1" type="ORF">VCO01S_10890</name>
</gene>
<dbReference type="AlphaFoldDB" id="A0A4Y3IKJ5"/>
<dbReference type="RefSeq" id="WP_141270109.1">
    <property type="nucleotide sequence ID" value="NZ_BJLH01000004.1"/>
</dbReference>
<dbReference type="Pfam" id="PF06097">
    <property type="entry name" value="DUF945"/>
    <property type="match status" value="1"/>
</dbReference>
<dbReference type="InterPro" id="IPR010352">
    <property type="entry name" value="DUF945"/>
</dbReference>
<dbReference type="OrthoDB" id="5915128at2"/>
<evidence type="ECO:0000313" key="2">
    <source>
        <dbReference type="Proteomes" id="UP000318242"/>
    </source>
</evidence>
<accession>A0A4Y3IKJ5</accession>
<evidence type="ECO:0000313" key="1">
    <source>
        <dbReference type="EMBL" id="GEA59896.1"/>
    </source>
</evidence>
<organism evidence="1 2">
    <name type="scientific">Vibrio comitans NBRC 102076</name>
    <dbReference type="NCBI Taxonomy" id="1219078"/>
    <lineage>
        <taxon>Bacteria</taxon>
        <taxon>Pseudomonadati</taxon>
        <taxon>Pseudomonadota</taxon>
        <taxon>Gammaproteobacteria</taxon>
        <taxon>Vibrionales</taxon>
        <taxon>Vibrionaceae</taxon>
        <taxon>Vibrio</taxon>
    </lineage>
</organism>
<comment type="caution">
    <text evidence="1">The sequence shown here is derived from an EMBL/GenBank/DDBJ whole genome shotgun (WGS) entry which is preliminary data.</text>
</comment>
<protein>
    <recommendedName>
        <fullName evidence="3">DUF945 domain-containing protein</fullName>
    </recommendedName>
</protein>
<keyword evidence="2" id="KW-1185">Reference proteome</keyword>
<name>A0A4Y3IKJ5_9VIBR</name>
<dbReference type="Proteomes" id="UP000318242">
    <property type="component" value="Unassembled WGS sequence"/>
</dbReference>
<dbReference type="EMBL" id="BJLH01000004">
    <property type="protein sequence ID" value="GEA59896.1"/>
    <property type="molecule type" value="Genomic_DNA"/>
</dbReference>